<keyword evidence="3 13" id="KW-0732">Signal</keyword>
<evidence type="ECO:0000256" key="6">
    <source>
        <dbReference type="ARBA" id="ARBA00023049"/>
    </source>
</evidence>
<keyword evidence="7" id="KW-0865">Zymogen</keyword>
<keyword evidence="9" id="KW-0325">Glycoprotein</keyword>
<evidence type="ECO:0000256" key="9">
    <source>
        <dbReference type="ARBA" id="ARBA00023180"/>
    </source>
</evidence>
<dbReference type="PRINTS" id="PR00480">
    <property type="entry name" value="ASTACIN"/>
</dbReference>
<organism evidence="15 16">
    <name type="scientific">Zoarces viviparus</name>
    <name type="common">Viviparous eelpout</name>
    <name type="synonym">Blennius viviparus</name>
    <dbReference type="NCBI Taxonomy" id="48416"/>
    <lineage>
        <taxon>Eukaryota</taxon>
        <taxon>Metazoa</taxon>
        <taxon>Chordata</taxon>
        <taxon>Craniata</taxon>
        <taxon>Vertebrata</taxon>
        <taxon>Euteleostomi</taxon>
        <taxon>Actinopterygii</taxon>
        <taxon>Neopterygii</taxon>
        <taxon>Teleostei</taxon>
        <taxon>Neoteleostei</taxon>
        <taxon>Acanthomorphata</taxon>
        <taxon>Eupercaria</taxon>
        <taxon>Perciformes</taxon>
        <taxon>Cottioidei</taxon>
        <taxon>Zoarcales</taxon>
        <taxon>Zoarcidae</taxon>
        <taxon>Zoarcinae</taxon>
        <taxon>Zoarces</taxon>
    </lineage>
</organism>
<dbReference type="Pfam" id="PF01400">
    <property type="entry name" value="Astacin"/>
    <property type="match status" value="1"/>
</dbReference>
<keyword evidence="10" id="KW-0968">Cytoplasmic vesicle</keyword>
<dbReference type="GO" id="GO:0004222">
    <property type="term" value="F:metalloendopeptidase activity"/>
    <property type="evidence" value="ECO:0007669"/>
    <property type="project" value="UniProtKB-UniRule"/>
</dbReference>
<evidence type="ECO:0000313" key="15">
    <source>
        <dbReference type="EMBL" id="KAK9531762.1"/>
    </source>
</evidence>
<comment type="caution">
    <text evidence="15">The sequence shown here is derived from an EMBL/GenBank/DDBJ whole genome shotgun (WGS) entry which is preliminary data.</text>
</comment>
<evidence type="ECO:0000259" key="14">
    <source>
        <dbReference type="PROSITE" id="PS51864"/>
    </source>
</evidence>
<evidence type="ECO:0000256" key="13">
    <source>
        <dbReference type="RuleBase" id="RU361183"/>
    </source>
</evidence>
<evidence type="ECO:0000256" key="10">
    <source>
        <dbReference type="ARBA" id="ARBA00023329"/>
    </source>
</evidence>
<dbReference type="Gene3D" id="3.40.390.10">
    <property type="entry name" value="Collagenase (Catalytic Domain)"/>
    <property type="match status" value="1"/>
</dbReference>
<evidence type="ECO:0000256" key="3">
    <source>
        <dbReference type="ARBA" id="ARBA00022729"/>
    </source>
</evidence>
<feature type="domain" description="Peptidase M12A" evidence="14">
    <location>
        <begin position="64"/>
        <end position="264"/>
    </location>
</feature>
<evidence type="ECO:0000256" key="1">
    <source>
        <dbReference type="ARBA" id="ARBA00022670"/>
    </source>
</evidence>
<proteinExistence type="predicted"/>
<dbReference type="InterPro" id="IPR024079">
    <property type="entry name" value="MetalloPept_cat_dom_sf"/>
</dbReference>
<accession>A0AAW1FBK2</accession>
<evidence type="ECO:0000256" key="4">
    <source>
        <dbReference type="ARBA" id="ARBA00022801"/>
    </source>
</evidence>
<dbReference type="EMBL" id="JBCEZU010000089">
    <property type="protein sequence ID" value="KAK9531762.1"/>
    <property type="molecule type" value="Genomic_DNA"/>
</dbReference>
<keyword evidence="6 12" id="KW-0482">Metalloprotease</keyword>
<evidence type="ECO:0000256" key="8">
    <source>
        <dbReference type="ARBA" id="ARBA00023157"/>
    </source>
</evidence>
<dbReference type="Proteomes" id="UP001488805">
    <property type="component" value="Unassembled WGS sequence"/>
</dbReference>
<dbReference type="PANTHER" id="PTHR10127:SF839">
    <property type="entry name" value="HATCHING ENZYME 1.2-RELATED"/>
    <property type="match status" value="1"/>
</dbReference>
<comment type="caution">
    <text evidence="12">Lacks conserved residue(s) required for the propagation of feature annotation.</text>
</comment>
<dbReference type="GO" id="GO:0042588">
    <property type="term" value="C:zymogen granule"/>
    <property type="evidence" value="ECO:0007669"/>
    <property type="project" value="UniProtKB-SubCell"/>
</dbReference>
<dbReference type="GO" id="GO:0006508">
    <property type="term" value="P:proteolysis"/>
    <property type="evidence" value="ECO:0007669"/>
    <property type="project" value="UniProtKB-KW"/>
</dbReference>
<evidence type="ECO:0000256" key="11">
    <source>
        <dbReference type="ARBA" id="ARBA00024324"/>
    </source>
</evidence>
<dbReference type="PANTHER" id="PTHR10127">
    <property type="entry name" value="DISCOIDIN, CUB, EGF, LAMININ , AND ZINC METALLOPROTEASE DOMAIN CONTAINING"/>
    <property type="match status" value="1"/>
</dbReference>
<dbReference type="EC" id="3.4.24.-" evidence="13"/>
<keyword evidence="16" id="KW-1185">Reference proteome</keyword>
<dbReference type="PROSITE" id="PS51864">
    <property type="entry name" value="ASTACIN"/>
    <property type="match status" value="1"/>
</dbReference>
<feature type="binding site" evidence="12">
    <location>
        <position position="168"/>
    </location>
    <ligand>
        <name>Zn(2+)</name>
        <dbReference type="ChEBI" id="CHEBI:29105"/>
        <note>catalytic</note>
    </ligand>
</feature>
<keyword evidence="5 12" id="KW-0862">Zinc</keyword>
<comment type="subcellular location">
    <subcellularLocation>
        <location evidence="11">Zymogen granule</location>
    </subcellularLocation>
</comment>
<keyword evidence="2 12" id="KW-0479">Metal-binding</keyword>
<reference evidence="15 16" key="1">
    <citation type="journal article" date="2024" name="Genome Biol. Evol.">
        <title>Chromosome-level genome assembly of the viviparous eelpout Zoarces viviparus.</title>
        <authorList>
            <person name="Fuhrmann N."/>
            <person name="Brasseur M.V."/>
            <person name="Bakowski C.E."/>
            <person name="Podsiadlowski L."/>
            <person name="Prost S."/>
            <person name="Krehenwinkel H."/>
            <person name="Mayer C."/>
        </authorList>
    </citation>
    <scope>NUCLEOTIDE SEQUENCE [LARGE SCALE GENOMIC DNA]</scope>
    <source>
        <strain evidence="15">NO-MEL_2022_Ind0_liver</strain>
    </source>
</reference>
<evidence type="ECO:0000256" key="12">
    <source>
        <dbReference type="PROSITE-ProRule" id="PRU01211"/>
    </source>
</evidence>
<dbReference type="FunFam" id="3.40.390.10:FF:000040">
    <property type="entry name" value="Metalloendopeptidase"/>
    <property type="match status" value="1"/>
</dbReference>
<dbReference type="SUPFAM" id="SSF55486">
    <property type="entry name" value="Metalloproteases ('zincins'), catalytic domain"/>
    <property type="match status" value="1"/>
</dbReference>
<evidence type="ECO:0000256" key="7">
    <source>
        <dbReference type="ARBA" id="ARBA00023145"/>
    </source>
</evidence>
<keyword evidence="8" id="KW-1015">Disulfide bond</keyword>
<comment type="cofactor">
    <cofactor evidence="12 13">
        <name>Zn(2+)</name>
        <dbReference type="ChEBI" id="CHEBI:29105"/>
    </cofactor>
    <text evidence="12 13">Binds 1 zinc ion per subunit.</text>
</comment>
<dbReference type="GO" id="GO:0008270">
    <property type="term" value="F:zinc ion binding"/>
    <property type="evidence" value="ECO:0007669"/>
    <property type="project" value="UniProtKB-UniRule"/>
</dbReference>
<feature type="active site" evidence="12">
    <location>
        <position position="165"/>
    </location>
</feature>
<feature type="chain" id="PRO_5043113087" description="Metalloendopeptidase" evidence="13">
    <location>
        <begin position="21"/>
        <end position="267"/>
    </location>
</feature>
<gene>
    <name evidence="15" type="ORF">VZT92_011168</name>
</gene>
<evidence type="ECO:0000313" key="16">
    <source>
        <dbReference type="Proteomes" id="UP001488805"/>
    </source>
</evidence>
<dbReference type="SMART" id="SM00235">
    <property type="entry name" value="ZnMc"/>
    <property type="match status" value="1"/>
</dbReference>
<feature type="binding site" evidence="12">
    <location>
        <position position="174"/>
    </location>
    <ligand>
        <name>Zn(2+)</name>
        <dbReference type="ChEBI" id="CHEBI:29105"/>
        <note>catalytic</note>
    </ligand>
</feature>
<keyword evidence="1 12" id="KW-0645">Protease</keyword>
<name>A0AAW1FBK2_ZOAVI</name>
<dbReference type="InterPro" id="IPR001506">
    <property type="entry name" value="Peptidase_M12A"/>
</dbReference>
<evidence type="ECO:0000256" key="5">
    <source>
        <dbReference type="ARBA" id="ARBA00022833"/>
    </source>
</evidence>
<feature type="signal peptide" evidence="13">
    <location>
        <begin position="1"/>
        <end position="20"/>
    </location>
</feature>
<dbReference type="InterPro" id="IPR006026">
    <property type="entry name" value="Peptidase_Metallo"/>
</dbReference>
<protein>
    <recommendedName>
        <fullName evidence="13">Metalloendopeptidase</fullName>
        <ecNumber evidence="13">3.4.24.-</ecNumber>
    </recommendedName>
</protein>
<keyword evidence="4 12" id="KW-0378">Hydrolase</keyword>
<sequence>MDLKATFSLSLLLLSGLCCAQQGIDHGPDNEILEEDLTQTILRMNNGSKDTLLEGDVWIPKTRNAMKCINKVYSCLWPKSANGMVYIPFLISTKYDNTERNEILCAIKDFEHKTCIRFIPHAAQRAYISIEPRYGCSSLLGRIGDKQVVSLQRFGCIKRGIIQHELLHSLGFYHEQNRSDRDGYVRINWDNLHTYLKLNFEKKITNNLNTPYDYTSVMHYGRTAFGKNGKETITPIPDSSVAIGQRDEMSKIDILRINRLYSCRNHM</sequence>
<evidence type="ECO:0000256" key="2">
    <source>
        <dbReference type="ARBA" id="ARBA00022723"/>
    </source>
</evidence>
<feature type="binding site" evidence="12">
    <location>
        <position position="164"/>
    </location>
    <ligand>
        <name>Zn(2+)</name>
        <dbReference type="ChEBI" id="CHEBI:29105"/>
        <note>catalytic</note>
    </ligand>
</feature>
<dbReference type="AlphaFoldDB" id="A0AAW1FBK2"/>